<evidence type="ECO:0000313" key="1">
    <source>
        <dbReference type="EMBL" id="CAD8166622.1"/>
    </source>
</evidence>
<keyword evidence="2" id="KW-1185">Reference proteome</keyword>
<gene>
    <name evidence="1" type="ORF">PPENT_87.1.T0440240</name>
</gene>
<dbReference type="Proteomes" id="UP000689195">
    <property type="component" value="Unassembled WGS sequence"/>
</dbReference>
<accession>A0A8S1US63</accession>
<proteinExistence type="predicted"/>
<dbReference type="EMBL" id="CAJJDO010000044">
    <property type="protein sequence ID" value="CAD8166622.1"/>
    <property type="molecule type" value="Genomic_DNA"/>
</dbReference>
<dbReference type="OrthoDB" id="310501at2759"/>
<reference evidence="1" key="1">
    <citation type="submission" date="2021-01" db="EMBL/GenBank/DDBJ databases">
        <authorList>
            <consortium name="Genoscope - CEA"/>
            <person name="William W."/>
        </authorList>
    </citation>
    <scope>NUCLEOTIDE SEQUENCE</scope>
</reference>
<dbReference type="AlphaFoldDB" id="A0A8S1US63"/>
<evidence type="ECO:0000313" key="2">
    <source>
        <dbReference type="Proteomes" id="UP000689195"/>
    </source>
</evidence>
<comment type="caution">
    <text evidence="1">The sequence shown here is derived from an EMBL/GenBank/DDBJ whole genome shotgun (WGS) entry which is preliminary data.</text>
</comment>
<protein>
    <submittedName>
        <fullName evidence="1">Uncharacterized protein</fullName>
    </submittedName>
</protein>
<name>A0A8S1US63_9CILI</name>
<organism evidence="1 2">
    <name type="scientific">Paramecium pentaurelia</name>
    <dbReference type="NCBI Taxonomy" id="43138"/>
    <lineage>
        <taxon>Eukaryota</taxon>
        <taxon>Sar</taxon>
        <taxon>Alveolata</taxon>
        <taxon>Ciliophora</taxon>
        <taxon>Intramacronucleata</taxon>
        <taxon>Oligohymenophorea</taxon>
        <taxon>Peniculida</taxon>
        <taxon>Parameciidae</taxon>
        <taxon>Paramecium</taxon>
    </lineage>
</organism>
<sequence length="191" mass="21922">MGPMCSSSQIKRRESKQIQTDQIVEQINNNNTNILNSISIVIELIYDIINDLDLQQKQDVYVEEQIKIQVYQEVEQKLESSVSEQSHNSIIQSQNPPPSITLENEQEPYSQLLQSMIVKKKDKLQVMQQDIQLLDYSPIKQEFKSQSSEIIQSVEPFNLDLESSSSSESIQWNQEYTIDSNGEILVTGVVN</sequence>